<evidence type="ECO:0000313" key="3">
    <source>
        <dbReference type="Proteomes" id="UP000625551"/>
    </source>
</evidence>
<gene>
    <name evidence="2" type="ORF">H9Q13_10165</name>
</gene>
<comment type="caution">
    <text evidence="2">The sequence shown here is derived from an EMBL/GenBank/DDBJ whole genome shotgun (WGS) entry which is preliminary data.</text>
</comment>
<dbReference type="SUPFAM" id="SSF159888">
    <property type="entry name" value="YdhG-like"/>
    <property type="match status" value="1"/>
</dbReference>
<protein>
    <submittedName>
        <fullName evidence="2">DUF1801 domain-containing protein</fullName>
    </submittedName>
</protein>
<organism evidence="2 3">
    <name type="scientific">Pontibacter aquaedesilientis</name>
    <dbReference type="NCBI Taxonomy" id="2766980"/>
    <lineage>
        <taxon>Bacteria</taxon>
        <taxon>Pseudomonadati</taxon>
        <taxon>Bacteroidota</taxon>
        <taxon>Cytophagia</taxon>
        <taxon>Cytophagales</taxon>
        <taxon>Hymenobacteraceae</taxon>
        <taxon>Pontibacter</taxon>
    </lineage>
</organism>
<dbReference type="Pfam" id="PF08818">
    <property type="entry name" value="DUF1801"/>
    <property type="match status" value="1"/>
</dbReference>
<feature type="domain" description="YdhG-like" evidence="1">
    <location>
        <begin position="15"/>
        <end position="107"/>
    </location>
</feature>
<proteinExistence type="predicted"/>
<dbReference type="InterPro" id="IPR014922">
    <property type="entry name" value="YdhG-like"/>
</dbReference>
<dbReference type="EMBL" id="JACXAJ010000004">
    <property type="protein sequence ID" value="MBD1397531.1"/>
    <property type="molecule type" value="Genomic_DNA"/>
</dbReference>
<dbReference type="Gene3D" id="3.90.1150.200">
    <property type="match status" value="1"/>
</dbReference>
<keyword evidence="3" id="KW-1185">Reference proteome</keyword>
<dbReference type="Proteomes" id="UP000625551">
    <property type="component" value="Unassembled WGS sequence"/>
</dbReference>
<accession>A0ABR7XHU3</accession>
<evidence type="ECO:0000259" key="1">
    <source>
        <dbReference type="Pfam" id="PF08818"/>
    </source>
</evidence>
<reference evidence="2 3" key="1">
    <citation type="submission" date="2020-09" db="EMBL/GenBank/DDBJ databases">
        <title>Genome sequencing and assembly of Pontibacter sp.</title>
        <authorList>
            <person name="Chhetri G."/>
        </authorList>
    </citation>
    <scope>NUCLEOTIDE SEQUENCE [LARGE SCALE GENOMIC DNA]</scope>
    <source>
        <strain evidence="2 3">JH31</strain>
    </source>
</reference>
<sequence length="109" mass="12535">MHPQITEYIICSEKHKETLAALRELVHDSVPGLTEDFKWGRPVFRTQNNFAYLKSAKAYVTVGFFNFGKLHDPQNLLEGTGKEMRHIKIKNVSDIDSNLLKEWFKSAAV</sequence>
<name>A0ABR7XHU3_9BACT</name>
<evidence type="ECO:0000313" key="2">
    <source>
        <dbReference type="EMBL" id="MBD1397531.1"/>
    </source>
</evidence>